<dbReference type="InterPro" id="IPR017850">
    <property type="entry name" value="Alkaline_phosphatase_core_sf"/>
</dbReference>
<organism evidence="5 6">
    <name type="scientific">Tenuifilum thalassicum</name>
    <dbReference type="NCBI Taxonomy" id="2590900"/>
    <lineage>
        <taxon>Bacteria</taxon>
        <taxon>Pseudomonadati</taxon>
        <taxon>Bacteroidota</taxon>
        <taxon>Bacteroidia</taxon>
        <taxon>Bacteroidales</taxon>
        <taxon>Tenuifilaceae</taxon>
        <taxon>Tenuifilum</taxon>
    </lineage>
</organism>
<dbReference type="InterPro" id="IPR050595">
    <property type="entry name" value="Bact_response_regulator"/>
</dbReference>
<dbReference type="Gene3D" id="3.40.720.10">
    <property type="entry name" value="Alkaline Phosphatase, subunit A"/>
    <property type="match status" value="1"/>
</dbReference>
<keyword evidence="2" id="KW-0902">Two-component regulatory system</keyword>
<dbReference type="InterPro" id="IPR001789">
    <property type="entry name" value="Sig_transdc_resp-reg_receiver"/>
</dbReference>
<gene>
    <name evidence="5" type="ORF">FHG85_01175</name>
</gene>
<dbReference type="SMART" id="SM00448">
    <property type="entry name" value="REC"/>
    <property type="match status" value="1"/>
</dbReference>
<dbReference type="CDD" id="cd00156">
    <property type="entry name" value="REC"/>
    <property type="match status" value="1"/>
</dbReference>
<evidence type="ECO:0000256" key="1">
    <source>
        <dbReference type="ARBA" id="ARBA00022553"/>
    </source>
</evidence>
<evidence type="ECO:0000259" key="4">
    <source>
        <dbReference type="PROSITE" id="PS50110"/>
    </source>
</evidence>
<dbReference type="GO" id="GO:0000160">
    <property type="term" value="P:phosphorelay signal transduction system"/>
    <property type="evidence" value="ECO:0007669"/>
    <property type="project" value="UniProtKB-KW"/>
</dbReference>
<evidence type="ECO:0000313" key="6">
    <source>
        <dbReference type="Proteomes" id="UP000500961"/>
    </source>
</evidence>
<name>A0A7D3XJW2_9BACT</name>
<dbReference type="AlphaFoldDB" id="A0A7D3XJW2"/>
<dbReference type="RefSeq" id="WP_173072451.1">
    <property type="nucleotide sequence ID" value="NZ_CP041345.1"/>
</dbReference>
<dbReference type="PANTHER" id="PTHR44591:SF14">
    <property type="entry name" value="PROTEIN PILG"/>
    <property type="match status" value="1"/>
</dbReference>
<dbReference type="SUPFAM" id="SSF52172">
    <property type="entry name" value="CheY-like"/>
    <property type="match status" value="1"/>
</dbReference>
<protein>
    <submittedName>
        <fullName evidence="5">Bifunctional response regulator/alkaline phosphatase family protein</fullName>
    </submittedName>
</protein>
<dbReference type="Proteomes" id="UP000500961">
    <property type="component" value="Chromosome"/>
</dbReference>
<sequence>MQPTILWVDDEIDLLRPHIIFLEQKGYKVLTANNGFDAIELVKANQVDIVFLDENMPGIGGLETLPKIKEIKSTLPVVMVTKSEEENIMDMAVGAQISDYLIKPVNPKQVLLALKKFIHGKELVNERQLTDYRTAFMQISSLISSATSYTDWVDIYRKLAAWQVRLSHNPDSNLKQMLEMQFDEANKVFSKYIKSNYLNWFNEKTDKPLLSPSILKTKVFPLLESNTKVLLLIIDNFRYDQWKTIEPILSEKWQVSTEEVYYSILPTATQYARNSIFAGLMPLEIHKKYPDYWVFDEEDEGKNLFEKELLQAQFKRLGMGTKFSYIKTDTLKGVGGGLNIKEFLKNDLAVLVYNFVDSMSHSRTDSEMMRGLAADESAYLSLTRSWFLHSDLREFIEQASSYNIKLVITTDHGAIRVKNPVKVIGDKATSTNLRYKLGRNLNYNPKEVFEVRKPEDAHLPKPNISSSFIFALGNDFLAYPNNFNHYATYYSDTFQHGGVSLEEMIVPFITLNPTGR</sequence>
<dbReference type="PANTHER" id="PTHR44591">
    <property type="entry name" value="STRESS RESPONSE REGULATOR PROTEIN 1"/>
    <property type="match status" value="1"/>
</dbReference>
<dbReference type="InterPro" id="IPR011006">
    <property type="entry name" value="CheY-like_superfamily"/>
</dbReference>
<feature type="modified residue" description="4-aspartylphosphate" evidence="3">
    <location>
        <position position="53"/>
    </location>
</feature>
<reference evidence="5 6" key="1">
    <citation type="submission" date="2019-07" db="EMBL/GenBank/DDBJ databases">
        <title>Thalassofilum flectens gen. nov., sp. nov., a novel moderate thermophilic anaerobe from a shallow sea hot spring in Kunashir Island (Russia), representing a new family in the order Bacteroidales, and proposal of Thalassofilacea fam. nov.</title>
        <authorList>
            <person name="Kochetkova T.V."/>
            <person name="Podosokorskaya O.A."/>
            <person name="Novikov A."/>
            <person name="Elcheninov A.G."/>
            <person name="Toshchakov S.V."/>
            <person name="Kublanov I.V."/>
        </authorList>
    </citation>
    <scope>NUCLEOTIDE SEQUENCE [LARGE SCALE GENOMIC DNA]</scope>
    <source>
        <strain evidence="5 6">38-H</strain>
    </source>
</reference>
<accession>A0A7D3XJW2</accession>
<keyword evidence="1 3" id="KW-0597">Phosphoprotein</keyword>
<keyword evidence="6" id="KW-1185">Reference proteome</keyword>
<feature type="domain" description="Response regulatory" evidence="4">
    <location>
        <begin position="4"/>
        <end position="118"/>
    </location>
</feature>
<dbReference type="Pfam" id="PF08665">
    <property type="entry name" value="PglZ"/>
    <property type="match status" value="1"/>
</dbReference>
<evidence type="ECO:0000313" key="5">
    <source>
        <dbReference type="EMBL" id="QKG78935.1"/>
    </source>
</evidence>
<dbReference type="EMBL" id="CP041345">
    <property type="protein sequence ID" value="QKG78935.1"/>
    <property type="molecule type" value="Genomic_DNA"/>
</dbReference>
<dbReference type="Pfam" id="PF00072">
    <property type="entry name" value="Response_reg"/>
    <property type="match status" value="1"/>
</dbReference>
<evidence type="ECO:0000256" key="3">
    <source>
        <dbReference type="PROSITE-ProRule" id="PRU00169"/>
    </source>
</evidence>
<proteinExistence type="predicted"/>
<dbReference type="KEGG" id="ttz:FHG85_01175"/>
<dbReference type="Gene3D" id="3.40.50.2300">
    <property type="match status" value="1"/>
</dbReference>
<dbReference type="PROSITE" id="PS50110">
    <property type="entry name" value="RESPONSE_REGULATORY"/>
    <property type="match status" value="1"/>
</dbReference>
<evidence type="ECO:0000256" key="2">
    <source>
        <dbReference type="ARBA" id="ARBA00023012"/>
    </source>
</evidence>
<dbReference type="SUPFAM" id="SSF53649">
    <property type="entry name" value="Alkaline phosphatase-like"/>
    <property type="match status" value="1"/>
</dbReference>